<evidence type="ECO:0000256" key="1">
    <source>
        <dbReference type="ARBA" id="ARBA00005250"/>
    </source>
</evidence>
<keyword evidence="3" id="KW-0378">Hydrolase</keyword>
<comment type="similarity">
    <text evidence="1">Belongs to the metallo-beta-lactamase superfamily. Class-B beta-lactamase family.</text>
</comment>
<dbReference type="InterPro" id="IPR036866">
    <property type="entry name" value="RibonucZ/Hydroxyglut_hydro"/>
</dbReference>
<dbReference type="Pfam" id="PF00753">
    <property type="entry name" value="Lactamase_B"/>
    <property type="match status" value="1"/>
</dbReference>
<gene>
    <name evidence="3" type="ORF">LX81_03251</name>
</gene>
<feature type="domain" description="Metallo-beta-lactamase" evidence="2">
    <location>
        <begin position="34"/>
        <end position="238"/>
    </location>
</feature>
<dbReference type="SMART" id="SM00849">
    <property type="entry name" value="Lactamase_B"/>
    <property type="match status" value="1"/>
</dbReference>
<name>A0A2W7NJV5_9RHOB</name>
<evidence type="ECO:0000313" key="3">
    <source>
        <dbReference type="EMBL" id="PZX13466.1"/>
    </source>
</evidence>
<dbReference type="GO" id="GO:0017001">
    <property type="term" value="P:antibiotic catabolic process"/>
    <property type="evidence" value="ECO:0007669"/>
    <property type="project" value="UniProtKB-ARBA"/>
</dbReference>
<dbReference type="RefSeq" id="WP_211322793.1">
    <property type="nucleotide sequence ID" value="NZ_QKZL01000018.1"/>
</dbReference>
<evidence type="ECO:0000313" key="4">
    <source>
        <dbReference type="Proteomes" id="UP000248916"/>
    </source>
</evidence>
<sequence>MSPSLPTADPWYGVARLDDRVTRITEPHVHPVFSANMHLVEGRDADLLIDSGMGVAPLRPVVDAARRDPGKPLTLLTTHAHVDHVGAAHEFDAHLAHPMEREALARPPTQSLQAGDIPENLRTMLVQAGYPPLEGLLVAAVPAPRYDPDAWTLRPAPLTGEVVEGDTINLGDWRAEILHLPGHAPGQVGLWHAETGTLFGADAVYDGPLVAPEADRAVYAATLRRLRALPVRVVHGGHDDPFGPERLSEICDGYLALWEG</sequence>
<reference evidence="3 4" key="1">
    <citation type="submission" date="2018-06" db="EMBL/GenBank/DDBJ databases">
        <title>Genomic Encyclopedia of Archaeal and Bacterial Type Strains, Phase II (KMG-II): from individual species to whole genera.</title>
        <authorList>
            <person name="Goeker M."/>
        </authorList>
    </citation>
    <scope>NUCLEOTIDE SEQUENCE [LARGE SCALE GENOMIC DNA]</scope>
    <source>
        <strain evidence="3 4">DSM 22009</strain>
    </source>
</reference>
<dbReference type="GO" id="GO:0016787">
    <property type="term" value="F:hydrolase activity"/>
    <property type="evidence" value="ECO:0007669"/>
    <property type="project" value="UniProtKB-KW"/>
</dbReference>
<dbReference type="PANTHER" id="PTHR42951:SF4">
    <property type="entry name" value="ACYL-COENZYME A THIOESTERASE MBLAC2"/>
    <property type="match status" value="1"/>
</dbReference>
<dbReference type="PANTHER" id="PTHR42951">
    <property type="entry name" value="METALLO-BETA-LACTAMASE DOMAIN-CONTAINING"/>
    <property type="match status" value="1"/>
</dbReference>
<dbReference type="Gene3D" id="3.60.15.10">
    <property type="entry name" value="Ribonuclease Z/Hydroxyacylglutathione hydrolase-like"/>
    <property type="match status" value="1"/>
</dbReference>
<accession>A0A2W7NJV5</accession>
<evidence type="ECO:0000259" key="2">
    <source>
        <dbReference type="SMART" id="SM00849"/>
    </source>
</evidence>
<dbReference type="EMBL" id="QKZL01000018">
    <property type="protein sequence ID" value="PZX13466.1"/>
    <property type="molecule type" value="Genomic_DNA"/>
</dbReference>
<dbReference type="InterPro" id="IPR050855">
    <property type="entry name" value="NDM-1-like"/>
</dbReference>
<proteinExistence type="inferred from homology"/>
<dbReference type="AlphaFoldDB" id="A0A2W7NJV5"/>
<keyword evidence="4" id="KW-1185">Reference proteome</keyword>
<protein>
    <submittedName>
        <fullName evidence="3">Glyoxylase-like metal-dependent hydrolase (Beta-lactamase superfamily II)</fullName>
    </submittedName>
</protein>
<dbReference type="InterPro" id="IPR001279">
    <property type="entry name" value="Metallo-B-lactamas"/>
</dbReference>
<dbReference type="Proteomes" id="UP000248916">
    <property type="component" value="Unassembled WGS sequence"/>
</dbReference>
<dbReference type="SUPFAM" id="SSF56281">
    <property type="entry name" value="Metallo-hydrolase/oxidoreductase"/>
    <property type="match status" value="1"/>
</dbReference>
<comment type="caution">
    <text evidence="3">The sequence shown here is derived from an EMBL/GenBank/DDBJ whole genome shotgun (WGS) entry which is preliminary data.</text>
</comment>
<organism evidence="3 4">
    <name type="scientific">Palleronia aestuarii</name>
    <dbReference type="NCBI Taxonomy" id="568105"/>
    <lineage>
        <taxon>Bacteria</taxon>
        <taxon>Pseudomonadati</taxon>
        <taxon>Pseudomonadota</taxon>
        <taxon>Alphaproteobacteria</taxon>
        <taxon>Rhodobacterales</taxon>
        <taxon>Roseobacteraceae</taxon>
        <taxon>Palleronia</taxon>
    </lineage>
</organism>